<feature type="transmembrane region" description="Helical" evidence="1">
    <location>
        <begin position="61"/>
        <end position="86"/>
    </location>
</feature>
<feature type="transmembrane region" description="Helical" evidence="1">
    <location>
        <begin position="125"/>
        <end position="145"/>
    </location>
</feature>
<dbReference type="AlphaFoldDB" id="A0A812USZ9"/>
<dbReference type="Proteomes" id="UP000601435">
    <property type="component" value="Unassembled WGS sequence"/>
</dbReference>
<sequence>MECRVQDGKTFVNIQDPYVTPGAHSNTVLSFSVLAALRLAGFFFLLFAVSKRKRKQPSDVCYLLWLFLAATGYCLTAVMASVAVAGESAATSLAKVLVVLSWGPLMLSVSSALERVWPNKCLARTAGVVYLLAVLSGMLVVLMFPQDNNQVMLLVFSGLAFLLPISWCIVHKHTQDTPLGENLIRALLAVGCGAGSAIVGSSEPGCGFTGHVDCYERCWMGPAGQSLLILAGLDLIAVMGLTLFQVCKPEAWGFSCLRKPPVDPATPPEPGVA</sequence>
<keyword evidence="1" id="KW-0472">Membrane</keyword>
<feature type="transmembrane region" description="Helical" evidence="1">
    <location>
        <begin position="182"/>
        <end position="202"/>
    </location>
</feature>
<protein>
    <submittedName>
        <fullName evidence="2">Pol protein</fullName>
    </submittedName>
</protein>
<keyword evidence="1" id="KW-0812">Transmembrane</keyword>
<reference evidence="2" key="1">
    <citation type="submission" date="2021-02" db="EMBL/GenBank/DDBJ databases">
        <authorList>
            <person name="Dougan E. K."/>
            <person name="Rhodes N."/>
            <person name="Thang M."/>
            <person name="Chan C."/>
        </authorList>
    </citation>
    <scope>NUCLEOTIDE SEQUENCE</scope>
</reference>
<accession>A0A812USZ9</accession>
<gene>
    <name evidence="2" type="primary">Pol</name>
    <name evidence="2" type="ORF">SNEC2469_LOCUS17146</name>
</gene>
<feature type="transmembrane region" description="Helical" evidence="1">
    <location>
        <begin position="28"/>
        <end position="49"/>
    </location>
</feature>
<keyword evidence="3" id="KW-1185">Reference proteome</keyword>
<keyword evidence="1" id="KW-1133">Transmembrane helix</keyword>
<feature type="transmembrane region" description="Helical" evidence="1">
    <location>
        <begin position="222"/>
        <end position="244"/>
    </location>
</feature>
<feature type="transmembrane region" description="Helical" evidence="1">
    <location>
        <begin position="92"/>
        <end position="113"/>
    </location>
</feature>
<dbReference type="EMBL" id="CAJNJA010028239">
    <property type="protein sequence ID" value="CAE7597273.1"/>
    <property type="molecule type" value="Genomic_DNA"/>
</dbReference>
<comment type="caution">
    <text evidence="2">The sequence shown here is derived from an EMBL/GenBank/DDBJ whole genome shotgun (WGS) entry which is preliminary data.</text>
</comment>
<feature type="transmembrane region" description="Helical" evidence="1">
    <location>
        <begin position="151"/>
        <end position="170"/>
    </location>
</feature>
<evidence type="ECO:0000313" key="2">
    <source>
        <dbReference type="EMBL" id="CAE7597273.1"/>
    </source>
</evidence>
<organism evidence="2 3">
    <name type="scientific">Symbiodinium necroappetens</name>
    <dbReference type="NCBI Taxonomy" id="1628268"/>
    <lineage>
        <taxon>Eukaryota</taxon>
        <taxon>Sar</taxon>
        <taxon>Alveolata</taxon>
        <taxon>Dinophyceae</taxon>
        <taxon>Suessiales</taxon>
        <taxon>Symbiodiniaceae</taxon>
        <taxon>Symbiodinium</taxon>
    </lineage>
</organism>
<dbReference type="OrthoDB" id="414457at2759"/>
<proteinExistence type="predicted"/>
<evidence type="ECO:0000256" key="1">
    <source>
        <dbReference type="SAM" id="Phobius"/>
    </source>
</evidence>
<evidence type="ECO:0000313" key="3">
    <source>
        <dbReference type="Proteomes" id="UP000601435"/>
    </source>
</evidence>
<name>A0A812USZ9_9DINO</name>